<protein>
    <submittedName>
        <fullName evidence="1">Uncharacterized protein</fullName>
    </submittedName>
</protein>
<dbReference type="HOGENOM" id="CLU_2766008_0_0_2"/>
<dbReference type="AlphaFoldDB" id="Q8TTF9"/>
<name>Q8TTF9_METAC</name>
<accession>Q8TTF9</accession>
<keyword evidence="2" id="KW-1185">Reference proteome</keyword>
<evidence type="ECO:0000313" key="2">
    <source>
        <dbReference type="Proteomes" id="UP000002487"/>
    </source>
</evidence>
<proteinExistence type="predicted"/>
<organism evidence="1 2">
    <name type="scientific">Methanosarcina acetivorans (strain ATCC 35395 / DSM 2834 / JCM 12185 / C2A)</name>
    <dbReference type="NCBI Taxonomy" id="188937"/>
    <lineage>
        <taxon>Archaea</taxon>
        <taxon>Methanobacteriati</taxon>
        <taxon>Methanobacteriota</taxon>
        <taxon>Stenosarchaea group</taxon>
        <taxon>Methanomicrobia</taxon>
        <taxon>Methanosarcinales</taxon>
        <taxon>Methanosarcinaceae</taxon>
        <taxon>Methanosarcina</taxon>
    </lineage>
</organism>
<dbReference type="EnsemblBacteria" id="AAM03922">
    <property type="protein sequence ID" value="AAM03922"/>
    <property type="gene ID" value="MA_0478"/>
</dbReference>
<dbReference type="EMBL" id="AE010299">
    <property type="protein sequence ID" value="AAM03922.1"/>
    <property type="molecule type" value="Genomic_DNA"/>
</dbReference>
<reference evidence="1 2" key="1">
    <citation type="journal article" date="2002" name="Genome Res.">
        <title>The genome of Methanosarcina acetivorans reveals extensive metabolic and physiological diversity.</title>
        <authorList>
            <person name="Galagan J.E."/>
            <person name="Nusbaum C."/>
            <person name="Roy A."/>
            <person name="Endrizzi M.G."/>
            <person name="Macdonald P."/>
            <person name="FitzHugh W."/>
            <person name="Calvo S."/>
            <person name="Engels R."/>
            <person name="Smirnov S."/>
            <person name="Atnoor D."/>
            <person name="Brown A."/>
            <person name="Allen N."/>
            <person name="Naylor J."/>
            <person name="Stange-Thomann N."/>
            <person name="DeArellano K."/>
            <person name="Johnson R."/>
            <person name="Linton L."/>
            <person name="McEwan P."/>
            <person name="McKernan K."/>
            <person name="Talamas J."/>
            <person name="Tirrell A."/>
            <person name="Ye W."/>
            <person name="Zimmer A."/>
            <person name="Barber R.D."/>
            <person name="Cann I."/>
            <person name="Graham D.E."/>
            <person name="Grahame D.A."/>
            <person name="Guss A."/>
            <person name="Hedderich R."/>
            <person name="Ingram-Smith C."/>
            <person name="Kuettner C.H."/>
            <person name="Krzycki J.A."/>
            <person name="Leigh J.A."/>
            <person name="Li W."/>
            <person name="Liu J."/>
            <person name="Mukhopadhyay B."/>
            <person name="Reeve J.N."/>
            <person name="Smith K."/>
            <person name="Springer T.A."/>
            <person name="Umayam L.A."/>
            <person name="White O."/>
            <person name="White R.H."/>
            <person name="de Macario E.C."/>
            <person name="Ferry J.G."/>
            <person name="Jarrell K.F."/>
            <person name="Jing H."/>
            <person name="Macario A.J.L."/>
            <person name="Paulsen I."/>
            <person name="Pritchett M."/>
            <person name="Sowers K.R."/>
            <person name="Swanson R.V."/>
            <person name="Zinder S.H."/>
            <person name="Lander E."/>
            <person name="Metcalf W.W."/>
            <person name="Birren B."/>
        </authorList>
    </citation>
    <scope>NUCLEOTIDE SEQUENCE [LARGE SCALE GENOMIC DNA]</scope>
    <source>
        <strain evidence="2">ATCC 35395 / DSM 2834 / JCM 12185 / C2A</strain>
    </source>
</reference>
<evidence type="ECO:0000313" key="1">
    <source>
        <dbReference type="EMBL" id="AAM03922.1"/>
    </source>
</evidence>
<dbReference type="KEGG" id="mac:MA_0478"/>
<gene>
    <name evidence="1" type="ordered locus">MA_0478</name>
</gene>
<sequence>MKFITESAFSLLSACPEFTSFYSLCVNEVGFEIGFQAVLNLLHFTAYASMKFITGSDYYSVLNFLHFTA</sequence>
<dbReference type="InParanoid" id="Q8TTF9"/>
<dbReference type="Proteomes" id="UP000002487">
    <property type="component" value="Chromosome"/>
</dbReference>